<feature type="transmembrane region" description="Helical" evidence="8">
    <location>
        <begin position="125"/>
        <end position="143"/>
    </location>
</feature>
<keyword evidence="6 8" id="KW-0472">Membrane</keyword>
<dbReference type="PANTHER" id="PTHR43029:SF10">
    <property type="entry name" value="AMMONIUM TRANSPORTER MEP2"/>
    <property type="match status" value="1"/>
</dbReference>
<dbReference type="InterPro" id="IPR024041">
    <property type="entry name" value="NH4_transpt_AmtB-like_dom"/>
</dbReference>
<protein>
    <recommendedName>
        <fullName evidence="8">Ammonium transporter</fullName>
    </recommendedName>
</protein>
<dbReference type="PANTHER" id="PTHR43029">
    <property type="entry name" value="AMMONIUM TRANSPORTER MEP2"/>
    <property type="match status" value="1"/>
</dbReference>
<feature type="transmembrane region" description="Helical" evidence="8">
    <location>
        <begin position="258"/>
        <end position="278"/>
    </location>
</feature>
<keyword evidence="3 8" id="KW-0813">Transport</keyword>
<evidence type="ECO:0000256" key="1">
    <source>
        <dbReference type="ARBA" id="ARBA00004141"/>
    </source>
</evidence>
<evidence type="ECO:0000256" key="6">
    <source>
        <dbReference type="ARBA" id="ARBA00023136"/>
    </source>
</evidence>
<dbReference type="Proteomes" id="UP001216907">
    <property type="component" value="Unassembled WGS sequence"/>
</dbReference>
<evidence type="ECO:0000256" key="2">
    <source>
        <dbReference type="ARBA" id="ARBA00005887"/>
    </source>
</evidence>
<keyword evidence="5 8" id="KW-1133">Transmembrane helix</keyword>
<keyword evidence="7 8" id="KW-0924">Ammonia transport</keyword>
<evidence type="ECO:0000256" key="4">
    <source>
        <dbReference type="ARBA" id="ARBA00022692"/>
    </source>
</evidence>
<feature type="transmembrane region" description="Helical" evidence="8">
    <location>
        <begin position="196"/>
        <end position="216"/>
    </location>
</feature>
<organism evidence="10 11">
    <name type="scientific">Paludisphaera mucosa</name>
    <dbReference type="NCBI Taxonomy" id="3030827"/>
    <lineage>
        <taxon>Bacteria</taxon>
        <taxon>Pseudomonadati</taxon>
        <taxon>Planctomycetota</taxon>
        <taxon>Planctomycetia</taxon>
        <taxon>Isosphaerales</taxon>
        <taxon>Isosphaeraceae</taxon>
        <taxon>Paludisphaera</taxon>
    </lineage>
</organism>
<accession>A0ABT6FAB2</accession>
<feature type="transmembrane region" description="Helical" evidence="8">
    <location>
        <begin position="6"/>
        <end position="30"/>
    </location>
</feature>
<feature type="transmembrane region" description="Helical" evidence="8">
    <location>
        <begin position="37"/>
        <end position="57"/>
    </location>
</feature>
<name>A0ABT6FAB2_9BACT</name>
<evidence type="ECO:0000256" key="7">
    <source>
        <dbReference type="ARBA" id="ARBA00023177"/>
    </source>
</evidence>
<dbReference type="InterPro" id="IPR018047">
    <property type="entry name" value="Ammonium_transpt_CS"/>
</dbReference>
<evidence type="ECO:0000259" key="9">
    <source>
        <dbReference type="Pfam" id="PF00909"/>
    </source>
</evidence>
<dbReference type="PROSITE" id="PS01219">
    <property type="entry name" value="AMMONIUM_TRANSP"/>
    <property type="match status" value="1"/>
</dbReference>
<dbReference type="Gene3D" id="1.10.3430.10">
    <property type="entry name" value="Ammonium transporter AmtB like domains"/>
    <property type="match status" value="1"/>
</dbReference>
<feature type="transmembrane region" description="Helical" evidence="8">
    <location>
        <begin position="99"/>
        <end position="118"/>
    </location>
</feature>
<evidence type="ECO:0000256" key="5">
    <source>
        <dbReference type="ARBA" id="ARBA00022989"/>
    </source>
</evidence>
<feature type="transmembrane region" description="Helical" evidence="8">
    <location>
        <begin position="163"/>
        <end position="184"/>
    </location>
</feature>
<feature type="transmembrane region" description="Helical" evidence="8">
    <location>
        <begin position="314"/>
        <end position="332"/>
    </location>
</feature>
<comment type="caution">
    <text evidence="10">The sequence shown here is derived from an EMBL/GenBank/DDBJ whole genome shotgun (WGS) entry which is preliminary data.</text>
</comment>
<dbReference type="InterPro" id="IPR029020">
    <property type="entry name" value="Ammonium/urea_transptr"/>
</dbReference>
<dbReference type="RefSeq" id="WP_277860863.1">
    <property type="nucleotide sequence ID" value="NZ_JARRAG010000002.1"/>
</dbReference>
<evidence type="ECO:0000313" key="11">
    <source>
        <dbReference type="Proteomes" id="UP001216907"/>
    </source>
</evidence>
<proteinExistence type="inferred from homology"/>
<comment type="subcellular location">
    <subcellularLocation>
        <location evidence="8">Cell membrane</location>
        <topology evidence="8">Multi-pass membrane protein</topology>
    </subcellularLocation>
    <subcellularLocation>
        <location evidence="1">Membrane</location>
        <topology evidence="1">Multi-pass membrane protein</topology>
    </subcellularLocation>
</comment>
<feature type="transmembrane region" description="Helical" evidence="8">
    <location>
        <begin position="222"/>
        <end position="246"/>
    </location>
</feature>
<comment type="similarity">
    <text evidence="2 8">Belongs to the ammonia transporter channel (TC 1.A.11.2) family.</text>
</comment>
<dbReference type="InterPro" id="IPR001905">
    <property type="entry name" value="Ammonium_transpt"/>
</dbReference>
<sequence length="417" mass="42722">MIDRADTLLVMCCAALALLMTPAMGLFFAGMVRRKNVLSVFQGCLMPLGVVTIQWLVVGQGLAFGRDLFGGLIGVPDGAMFRLRFEPRGDLATTVPEPLFLAFELLAAAFAAALVSSAGAERAKFASTAAFVFLWTTLVYDPVAHWVWSPEGWLNRFGARDFAGGLVVHAAAGAAALCVAVAVGQRRGADVESLRPHNLPLTAMGTALLWFAWLGFNTGHAWGVSAGAAAAFVATIVAGASGMVAWSILEYATTGKATFLGACTGVVAGLVGVSAGAGYVAPPAAAALGATVALVCHGAILVKGRVGYDDSLDVFGVHGVGGIAGALGLGLLADSALDPGVVGLFEGRIELIVAQLAAVAAVVAYTVAATAAILFIVDRTMGLRVSPEDEELGLDVTQHGQRGYVLGEGERIGMYDG</sequence>
<feature type="transmembrane region" description="Helical" evidence="8">
    <location>
        <begin position="284"/>
        <end position="302"/>
    </location>
</feature>
<evidence type="ECO:0000256" key="8">
    <source>
        <dbReference type="RuleBase" id="RU362002"/>
    </source>
</evidence>
<keyword evidence="11" id="KW-1185">Reference proteome</keyword>
<dbReference type="NCBIfam" id="TIGR00836">
    <property type="entry name" value="amt"/>
    <property type="match status" value="1"/>
</dbReference>
<dbReference type="EMBL" id="JARRAG010000002">
    <property type="protein sequence ID" value="MDG3004506.1"/>
    <property type="molecule type" value="Genomic_DNA"/>
</dbReference>
<feature type="transmembrane region" description="Helical" evidence="8">
    <location>
        <begin position="352"/>
        <end position="377"/>
    </location>
</feature>
<keyword evidence="4 8" id="KW-0812">Transmembrane</keyword>
<reference evidence="10 11" key="1">
    <citation type="submission" date="2023-03" db="EMBL/GenBank/DDBJ databases">
        <title>Paludisphaera mucosa sp. nov. a novel planctomycete from northern fen.</title>
        <authorList>
            <person name="Ivanova A."/>
        </authorList>
    </citation>
    <scope>NUCLEOTIDE SEQUENCE [LARGE SCALE GENOMIC DNA]</scope>
    <source>
        <strain evidence="10 11">Pla2</strain>
    </source>
</reference>
<gene>
    <name evidence="10" type="primary">amt</name>
    <name evidence="10" type="ORF">PZE19_12035</name>
</gene>
<evidence type="ECO:0000256" key="3">
    <source>
        <dbReference type="ARBA" id="ARBA00022448"/>
    </source>
</evidence>
<dbReference type="SUPFAM" id="SSF111352">
    <property type="entry name" value="Ammonium transporter"/>
    <property type="match status" value="1"/>
</dbReference>
<evidence type="ECO:0000313" key="10">
    <source>
        <dbReference type="EMBL" id="MDG3004506.1"/>
    </source>
</evidence>
<dbReference type="Pfam" id="PF00909">
    <property type="entry name" value="Ammonium_transp"/>
    <property type="match status" value="1"/>
</dbReference>
<feature type="domain" description="Ammonium transporter AmtB-like" evidence="9">
    <location>
        <begin position="10"/>
        <end position="404"/>
    </location>
</feature>